<dbReference type="Pfam" id="PF13641">
    <property type="entry name" value="Glyco_tranf_2_3"/>
    <property type="match status" value="1"/>
</dbReference>
<keyword evidence="1" id="KW-0328">Glycosyltransferase</keyword>
<dbReference type="Gene3D" id="3.90.550.10">
    <property type="entry name" value="Spore Coat Polysaccharide Biosynthesis Protein SpsA, Chain A"/>
    <property type="match status" value="1"/>
</dbReference>
<organism evidence="1 2">
    <name type="scientific">Leifsonia shinshuensis</name>
    <dbReference type="NCBI Taxonomy" id="150026"/>
    <lineage>
        <taxon>Bacteria</taxon>
        <taxon>Bacillati</taxon>
        <taxon>Actinomycetota</taxon>
        <taxon>Actinomycetes</taxon>
        <taxon>Micrococcales</taxon>
        <taxon>Microbacteriaceae</taxon>
        <taxon>Leifsonia</taxon>
    </lineage>
</organism>
<dbReference type="PANTHER" id="PTHR43179:SF7">
    <property type="entry name" value="RHAMNOSYLTRANSFERASE WBBL"/>
    <property type="match status" value="1"/>
</dbReference>
<dbReference type="Proteomes" id="UP000578352">
    <property type="component" value="Unassembled WGS sequence"/>
</dbReference>
<accession>A0A853D0N0</accession>
<dbReference type="SUPFAM" id="SSF53448">
    <property type="entry name" value="Nucleotide-diphospho-sugar transferases"/>
    <property type="match status" value="1"/>
</dbReference>
<name>A0A853D0N0_9MICO</name>
<dbReference type="PANTHER" id="PTHR43179">
    <property type="entry name" value="RHAMNOSYLTRANSFERASE WBBL"/>
    <property type="match status" value="1"/>
</dbReference>
<sequence length="277" mass="30363">MRVLVVTVAYNSADTIDAFLESLAEAGTVDELVVVDNHSEEAGVVGERVRAAGGTFVALDRNLGYGGGVRAAVDAARHDPDLILVANPDVVFAPGAIDALAAAAEQTPDAGSLGPKILDADGTVYPSARRLPSLRTGVAHALFGRIWPSNPWTVRYRAENETETRRSAGWLSGACLLIRASAYRDVNGFDDGYFMYFEDVDLGDRLGRAGWRNLYVPEAVVTHTGAHSTSRVRRTMEKAHHDSAYRYLSRRYAAWYFAPLRLAVRLGLWGRLWWVSR</sequence>
<evidence type="ECO:0000313" key="2">
    <source>
        <dbReference type="Proteomes" id="UP000578352"/>
    </source>
</evidence>
<comment type="caution">
    <text evidence="1">The sequence shown here is derived from an EMBL/GenBank/DDBJ whole genome shotgun (WGS) entry which is preliminary data.</text>
</comment>
<dbReference type="EMBL" id="JACCFL010000001">
    <property type="protein sequence ID" value="NYJ25071.1"/>
    <property type="molecule type" value="Genomic_DNA"/>
</dbReference>
<reference evidence="1 2" key="1">
    <citation type="submission" date="2020-07" db="EMBL/GenBank/DDBJ databases">
        <title>Sequencing the genomes of 1000 actinobacteria strains.</title>
        <authorList>
            <person name="Klenk H.-P."/>
        </authorList>
    </citation>
    <scope>NUCLEOTIDE SEQUENCE [LARGE SCALE GENOMIC DNA]</scope>
    <source>
        <strain evidence="1 2">DSM 15165</strain>
    </source>
</reference>
<dbReference type="EC" id="2.4.1.289" evidence="1"/>
<protein>
    <submittedName>
        <fullName evidence="1">N-acetylglucosaminyl-diphospho-decaprenol L-rhamnosyltransferase</fullName>
        <ecNumber evidence="1">2.4.1.289</ecNumber>
    </submittedName>
</protein>
<proteinExistence type="predicted"/>
<dbReference type="AlphaFoldDB" id="A0A853D0N0"/>
<dbReference type="CDD" id="cd04186">
    <property type="entry name" value="GT_2_like_c"/>
    <property type="match status" value="1"/>
</dbReference>
<keyword evidence="1" id="KW-0808">Transferase</keyword>
<dbReference type="InterPro" id="IPR029044">
    <property type="entry name" value="Nucleotide-diphossugar_trans"/>
</dbReference>
<evidence type="ECO:0000313" key="1">
    <source>
        <dbReference type="EMBL" id="NYJ25071.1"/>
    </source>
</evidence>
<gene>
    <name evidence="1" type="ORF">HNR13_003358</name>
</gene>
<dbReference type="GO" id="GO:0102096">
    <property type="term" value="F:decaprenyl-N-acetyl-alpha-D-glucosaminyl-pyrophosphate:dTDP-alpha-L-rhamnose rhamnosyltransferase activity"/>
    <property type="evidence" value="ECO:0007669"/>
    <property type="project" value="UniProtKB-EC"/>
</dbReference>
<dbReference type="RefSeq" id="WP_179607633.1">
    <property type="nucleotide sequence ID" value="NZ_BAABEH010000001.1"/>
</dbReference>